<evidence type="ECO:0000313" key="3">
    <source>
        <dbReference type="Proteomes" id="UP000429523"/>
    </source>
</evidence>
<sequence>MARTVRRGAGAQTNGCSACPEPDSSAERSKEENVDEERVCVEACEAVDEEADRCDAYPGRT</sequence>
<proteinExistence type="predicted"/>
<feature type="region of interest" description="Disordered" evidence="1">
    <location>
        <begin position="1"/>
        <end position="33"/>
    </location>
</feature>
<accession>A0A6A3DEE3</accession>
<evidence type="ECO:0000256" key="1">
    <source>
        <dbReference type="SAM" id="MobiDB-lite"/>
    </source>
</evidence>
<comment type="caution">
    <text evidence="2">The sequence shown here is derived from an EMBL/GenBank/DDBJ whole genome shotgun (WGS) entry which is preliminary data.</text>
</comment>
<protein>
    <submittedName>
        <fullName evidence="2">Uncharacterized protein</fullName>
    </submittedName>
</protein>
<dbReference type="EMBL" id="QXGF01007647">
    <property type="protein sequence ID" value="KAE8917251.1"/>
    <property type="molecule type" value="Genomic_DNA"/>
</dbReference>
<reference evidence="2 3" key="1">
    <citation type="submission" date="2018-08" db="EMBL/GenBank/DDBJ databases">
        <title>Genomic investigation of the strawberry pathogen Phytophthora fragariae indicates pathogenicity is determined by transcriptional variation in three key races.</title>
        <authorList>
            <person name="Adams T.M."/>
            <person name="Armitage A.D."/>
            <person name="Sobczyk M.K."/>
            <person name="Bates H.J."/>
            <person name="Dunwell J.M."/>
            <person name="Nellist C.F."/>
            <person name="Harrison R.J."/>
        </authorList>
    </citation>
    <scope>NUCLEOTIDE SEQUENCE [LARGE SCALE GENOMIC DNA]</scope>
    <source>
        <strain evidence="2 3">NOV-9</strain>
    </source>
</reference>
<organism evidence="2 3">
    <name type="scientific">Phytophthora fragariae</name>
    <dbReference type="NCBI Taxonomy" id="53985"/>
    <lineage>
        <taxon>Eukaryota</taxon>
        <taxon>Sar</taxon>
        <taxon>Stramenopiles</taxon>
        <taxon>Oomycota</taxon>
        <taxon>Peronosporomycetes</taxon>
        <taxon>Peronosporales</taxon>
        <taxon>Peronosporaceae</taxon>
        <taxon>Phytophthora</taxon>
    </lineage>
</organism>
<gene>
    <name evidence="2" type="ORF">PF009_g32427</name>
</gene>
<dbReference type="AlphaFoldDB" id="A0A6A3DEE3"/>
<dbReference type="Proteomes" id="UP000429523">
    <property type="component" value="Unassembled WGS sequence"/>
</dbReference>
<name>A0A6A3DEE3_9STRA</name>
<evidence type="ECO:0000313" key="2">
    <source>
        <dbReference type="EMBL" id="KAE8917251.1"/>
    </source>
</evidence>